<comment type="caution">
    <text evidence="1">The sequence shown here is derived from an EMBL/GenBank/DDBJ whole genome shotgun (WGS) entry which is preliminary data.</text>
</comment>
<protein>
    <submittedName>
        <fullName evidence="1">Uncharacterized protein</fullName>
    </submittedName>
</protein>
<dbReference type="EMBL" id="CM056742">
    <property type="protein sequence ID" value="KAJ8677618.1"/>
    <property type="molecule type" value="Genomic_DNA"/>
</dbReference>
<sequence length="331" mass="37479">MAPRASSKNVRCVFSNAFILHHPWARRIDSDQHSARCTFFNSIFSLSNMRIQALKSHEKSEEHRKNVELLETTHVITKSSSSPNLVSLSTNSGQNRQQIASPHFSSFFRVSDVISILADCDNGRKDTSLPLSIQNDQCKIDNCILLGNENASCSKMDPSSQIFSKLNLSKAKISHNINFGIASNSENELMSALERCDALVLGFDESLNKSIREQQMDLVVRFWYHGEDRVDTRYLTSAFLTRTRAVDLFGAIIDKIPTPLLELIIEVSMDGPNVNWVVHRELEKLIKGITKHKQLIYIGSRTLPGVHNSFKKGFTIKFNSKDSKIYDFKLE</sequence>
<evidence type="ECO:0000313" key="1">
    <source>
        <dbReference type="EMBL" id="KAJ8677618.1"/>
    </source>
</evidence>
<keyword evidence="2" id="KW-1185">Reference proteome</keyword>
<proteinExistence type="predicted"/>
<evidence type="ECO:0000313" key="2">
    <source>
        <dbReference type="Proteomes" id="UP001239111"/>
    </source>
</evidence>
<name>A0ACC2P2C1_9HYME</name>
<reference evidence="1" key="1">
    <citation type="submission" date="2023-04" db="EMBL/GenBank/DDBJ databases">
        <title>A chromosome-level genome assembly of the parasitoid wasp Eretmocerus hayati.</title>
        <authorList>
            <person name="Zhong Y."/>
            <person name="Liu S."/>
            <person name="Liu Y."/>
        </authorList>
    </citation>
    <scope>NUCLEOTIDE SEQUENCE</scope>
    <source>
        <strain evidence="1">ZJU_SS_LIU_2023</strain>
    </source>
</reference>
<dbReference type="Proteomes" id="UP001239111">
    <property type="component" value="Chromosome 2"/>
</dbReference>
<organism evidence="1 2">
    <name type="scientific">Eretmocerus hayati</name>
    <dbReference type="NCBI Taxonomy" id="131215"/>
    <lineage>
        <taxon>Eukaryota</taxon>
        <taxon>Metazoa</taxon>
        <taxon>Ecdysozoa</taxon>
        <taxon>Arthropoda</taxon>
        <taxon>Hexapoda</taxon>
        <taxon>Insecta</taxon>
        <taxon>Pterygota</taxon>
        <taxon>Neoptera</taxon>
        <taxon>Endopterygota</taxon>
        <taxon>Hymenoptera</taxon>
        <taxon>Apocrita</taxon>
        <taxon>Proctotrupomorpha</taxon>
        <taxon>Chalcidoidea</taxon>
        <taxon>Aphelinidae</taxon>
        <taxon>Aphelininae</taxon>
        <taxon>Eretmocerus</taxon>
    </lineage>
</organism>
<accession>A0ACC2P2C1</accession>
<gene>
    <name evidence="1" type="ORF">QAD02_013405</name>
</gene>